<keyword evidence="3" id="KW-1185">Reference proteome</keyword>
<feature type="transmembrane region" description="Helical" evidence="1">
    <location>
        <begin position="311"/>
        <end position="333"/>
    </location>
</feature>
<keyword evidence="1" id="KW-1133">Transmembrane helix</keyword>
<dbReference type="AlphaFoldDB" id="A0AAJ3HUS0"/>
<feature type="transmembrane region" description="Helical" evidence="1">
    <location>
        <begin position="36"/>
        <end position="63"/>
    </location>
</feature>
<accession>A0AAJ3HUS0</accession>
<organism evidence="2 3">
    <name type="scientific">Proteus hauseri ATCC 700826</name>
    <dbReference type="NCBI Taxonomy" id="1354271"/>
    <lineage>
        <taxon>Bacteria</taxon>
        <taxon>Pseudomonadati</taxon>
        <taxon>Pseudomonadota</taxon>
        <taxon>Gammaproteobacteria</taxon>
        <taxon>Enterobacterales</taxon>
        <taxon>Morganellaceae</taxon>
        <taxon>Proteus</taxon>
    </lineage>
</organism>
<keyword evidence="1" id="KW-0812">Transmembrane</keyword>
<feature type="transmembrane region" description="Helical" evidence="1">
    <location>
        <begin position="100"/>
        <end position="120"/>
    </location>
</feature>
<comment type="caution">
    <text evidence="2">The sequence shown here is derived from an EMBL/GenBank/DDBJ whole genome shotgun (WGS) entry which is preliminary data.</text>
</comment>
<dbReference type="RefSeq" id="WP_064718445.1">
    <property type="nucleotide sequence ID" value="NZ_LXEV01000007.1"/>
</dbReference>
<evidence type="ECO:0000256" key="1">
    <source>
        <dbReference type="SAM" id="Phobius"/>
    </source>
</evidence>
<gene>
    <name evidence="2" type="ORF">M997_0396</name>
</gene>
<feature type="transmembrane region" description="Helical" evidence="1">
    <location>
        <begin position="370"/>
        <end position="390"/>
    </location>
</feature>
<feature type="transmembrane region" description="Helical" evidence="1">
    <location>
        <begin position="132"/>
        <end position="153"/>
    </location>
</feature>
<feature type="transmembrane region" description="Helical" evidence="1">
    <location>
        <begin position="238"/>
        <end position="257"/>
    </location>
</feature>
<feature type="transmembrane region" description="Helical" evidence="1">
    <location>
        <begin position="209"/>
        <end position="232"/>
    </location>
</feature>
<feature type="transmembrane region" description="Helical" evidence="1">
    <location>
        <begin position="345"/>
        <end position="364"/>
    </location>
</feature>
<feature type="transmembrane region" description="Helical" evidence="1">
    <location>
        <begin position="75"/>
        <end position="94"/>
    </location>
</feature>
<feature type="transmembrane region" description="Helical" evidence="1">
    <location>
        <begin position="159"/>
        <end position="179"/>
    </location>
</feature>
<reference evidence="2 3" key="1">
    <citation type="submission" date="2016-04" db="EMBL/GenBank/DDBJ databases">
        <title>ATOL: Assembling a taxonomically balanced genome-scale reconstruction of the evolutionary history of the Enterobacteriaceae.</title>
        <authorList>
            <person name="Plunkett G.III."/>
            <person name="Neeno-Eckwall E.C."/>
            <person name="Glasner J.D."/>
            <person name="Perna N.T."/>
        </authorList>
    </citation>
    <scope>NUCLEOTIDE SEQUENCE [LARGE SCALE GENOMIC DNA]</scope>
    <source>
        <strain evidence="2 3">ATCC 700826</strain>
    </source>
</reference>
<evidence type="ECO:0008006" key="4">
    <source>
        <dbReference type="Google" id="ProtNLM"/>
    </source>
</evidence>
<evidence type="ECO:0000313" key="2">
    <source>
        <dbReference type="EMBL" id="OAT50311.1"/>
    </source>
</evidence>
<keyword evidence="1" id="KW-0472">Membrane</keyword>
<feature type="transmembrane region" description="Helical" evidence="1">
    <location>
        <begin position="284"/>
        <end position="305"/>
    </location>
</feature>
<feature type="transmembrane region" description="Helical" evidence="1">
    <location>
        <begin position="12"/>
        <end position="30"/>
    </location>
</feature>
<sequence>MKDKLWKYIDQFLFALINIGTILFISKFINEYEASKYIYVTTFTSLSLVVNAAFIISPTWYYCTNIEKLKEYHSFNLLLLILSSIIVSFFIYNIMHEKNILLSINIFFLCLLFPLFDYLRRILYILNDEKKAGISSLLLVCTTLTSYIVLKFVYNIEEYIYYISYLVLSLFISSLFILIKITLTYKIQFYFEMLFSPQKLKSYINLGKWSALSMLCFWVSTQGIFIIFNNYISEQAFVTSKVCLSFSSVIAIFFSAIENNLMPSLRKNIINKDLIKIEKIKIKYFKNGLLVSILFTFIAIFSYFILYDFNYTSLFILLMLCFYQTFSGIFKIYAYLLKSINKYNLLFYINLSCTAAALTLAYMFLEKNNFLISITILIFGISTSILYKIALHLHFQLR</sequence>
<evidence type="ECO:0000313" key="3">
    <source>
        <dbReference type="Proteomes" id="UP000078250"/>
    </source>
</evidence>
<proteinExistence type="predicted"/>
<dbReference type="Proteomes" id="UP000078250">
    <property type="component" value="Unassembled WGS sequence"/>
</dbReference>
<dbReference type="EMBL" id="LXEV01000007">
    <property type="protein sequence ID" value="OAT50311.1"/>
    <property type="molecule type" value="Genomic_DNA"/>
</dbReference>
<protein>
    <recommendedName>
        <fullName evidence="4">Polysaccharide biosynthesis protein</fullName>
    </recommendedName>
</protein>
<name>A0AAJ3HUS0_PROHU</name>